<dbReference type="OrthoDB" id="5979489at2759"/>
<dbReference type="GO" id="GO:0003676">
    <property type="term" value="F:nucleic acid binding"/>
    <property type="evidence" value="ECO:0007669"/>
    <property type="project" value="InterPro"/>
</dbReference>
<dbReference type="PROSITE" id="PS50013">
    <property type="entry name" value="CHROMO_2"/>
    <property type="match status" value="1"/>
</dbReference>
<protein>
    <submittedName>
        <fullName evidence="2">Uncharacterized transposon-derived</fullName>
    </submittedName>
</protein>
<dbReference type="InterPro" id="IPR016197">
    <property type="entry name" value="Chromo-like_dom_sf"/>
</dbReference>
<dbReference type="PANTHER" id="PTHR46585:SF1">
    <property type="entry name" value="CHROMO DOMAIN-CONTAINING PROTEIN"/>
    <property type="match status" value="1"/>
</dbReference>
<dbReference type="Gene3D" id="2.40.50.40">
    <property type="match status" value="1"/>
</dbReference>
<sequence length="729" mass="82403">MKEEDIELFNTYNETKASIVERLIRTLKTKMWCYFTAQKTMWYVDMLPDIVYSYNHSVHRSIKMKPADVTTENEKEVWHTLYDDHKIVKNIKYKFKIGDQDLDSEELKGTFYEKELQKIIKKDNVYEVEKILKKRGQGKNVHYFVKWLGREHIMSGTHFYLTRPSNVSLDVFPDNKTSDYHVQLPQSINLNRNWEVGMYSISYPHRWYTFKNNAEFYYDDGSGFFPVTLASYGHYEHVQALLDSMNAFLKKYAGNDNINLTYSSQTGKVTGYGGKTVTISTTGESPHTADLNIFSTIYTYCNIVQPQTVGNTNAQLLPVKGKYGDIVTKTFTNVQYIPVQTKSFENVEILLRNDTGDPVPFERGKEAAKARAMEAANTAKGKAISKLQGQTDVARAESEQHVKRERHQRPPPDVDRPRNGKQLKTYSAKNMNFVHSRSQECAKSKLDLFSVPPTQISLEKGHWIDHQPVASLANGGAFTFLSPGTEDYVDLARTILVIRAKVTKANGTNLGANEKVGVVNNLLHSLFKQVDVFLKGKQVTQATSTYAYSGNPSQLQSLRKRFPAYRRPVLQAYGSGFVPKTLVFGLVDGDTFNSALKKNLFNFKPSMEKQAINGEEIPFKPMKLSFGAAPQYIEAFSTMFSGTGKMYHNTGNDISRSEFPNGYAIYAFDLTPDMCGASTHFNVVQRGNLAIDIQFSAAPAAAASLVCYGEFESTVHIDSERNVIYDYSG</sequence>
<feature type="compositionally biased region" description="Basic and acidic residues" evidence="1">
    <location>
        <begin position="394"/>
        <end position="418"/>
    </location>
</feature>
<dbReference type="AlphaFoldDB" id="A0A6S7GUI1"/>
<dbReference type="SUPFAM" id="SSF53098">
    <property type="entry name" value="Ribonuclease H-like"/>
    <property type="match status" value="1"/>
</dbReference>
<dbReference type="Proteomes" id="UP001152795">
    <property type="component" value="Unassembled WGS sequence"/>
</dbReference>
<dbReference type="InterPro" id="IPR012337">
    <property type="entry name" value="RNaseH-like_sf"/>
</dbReference>
<proteinExistence type="predicted"/>
<name>A0A6S7GUI1_PARCT</name>
<feature type="region of interest" description="Disordered" evidence="1">
    <location>
        <begin position="381"/>
        <end position="420"/>
    </location>
</feature>
<accession>A0A6S7GUI1</accession>
<organism evidence="2 3">
    <name type="scientific">Paramuricea clavata</name>
    <name type="common">Red gorgonian</name>
    <name type="synonym">Violescent sea-whip</name>
    <dbReference type="NCBI Taxonomy" id="317549"/>
    <lineage>
        <taxon>Eukaryota</taxon>
        <taxon>Metazoa</taxon>
        <taxon>Cnidaria</taxon>
        <taxon>Anthozoa</taxon>
        <taxon>Octocorallia</taxon>
        <taxon>Malacalcyonacea</taxon>
        <taxon>Plexauridae</taxon>
        <taxon>Paramuricea</taxon>
    </lineage>
</organism>
<dbReference type="EMBL" id="CACRXK020003018">
    <property type="protein sequence ID" value="CAB3997084.1"/>
    <property type="molecule type" value="Genomic_DNA"/>
</dbReference>
<reference evidence="2" key="1">
    <citation type="submission" date="2020-04" db="EMBL/GenBank/DDBJ databases">
        <authorList>
            <person name="Alioto T."/>
            <person name="Alioto T."/>
            <person name="Gomez Garrido J."/>
        </authorList>
    </citation>
    <scope>NUCLEOTIDE SEQUENCE</scope>
    <source>
        <strain evidence="2">A484AB</strain>
    </source>
</reference>
<evidence type="ECO:0000256" key="1">
    <source>
        <dbReference type="SAM" id="MobiDB-lite"/>
    </source>
</evidence>
<evidence type="ECO:0000313" key="3">
    <source>
        <dbReference type="Proteomes" id="UP001152795"/>
    </source>
</evidence>
<gene>
    <name evidence="2" type="ORF">PACLA_8A010178</name>
</gene>
<dbReference type="Gene3D" id="3.30.420.10">
    <property type="entry name" value="Ribonuclease H-like superfamily/Ribonuclease H"/>
    <property type="match status" value="1"/>
</dbReference>
<evidence type="ECO:0000313" key="2">
    <source>
        <dbReference type="EMBL" id="CAB3997084.1"/>
    </source>
</evidence>
<keyword evidence="3" id="KW-1185">Reference proteome</keyword>
<dbReference type="SUPFAM" id="SSF54160">
    <property type="entry name" value="Chromo domain-like"/>
    <property type="match status" value="1"/>
</dbReference>
<dbReference type="InterPro" id="IPR000953">
    <property type="entry name" value="Chromo/chromo_shadow_dom"/>
</dbReference>
<dbReference type="CDD" id="cd00024">
    <property type="entry name" value="CD_CSD"/>
    <property type="match status" value="1"/>
</dbReference>
<dbReference type="InterPro" id="IPR036397">
    <property type="entry name" value="RNaseH_sf"/>
</dbReference>
<dbReference type="PANTHER" id="PTHR46585">
    <property type="entry name" value="INTEGRASE CORE DOMAIN CONTAINING PROTEIN"/>
    <property type="match status" value="1"/>
</dbReference>
<comment type="caution">
    <text evidence="2">The sequence shown here is derived from an EMBL/GenBank/DDBJ whole genome shotgun (WGS) entry which is preliminary data.</text>
</comment>